<sequence>MSIRIFQGLGIIALLLFLLYKPIIFTSSVAKEPLPYNAKIAANTKRILGIDVSHQQGDINWQKVAQAGVSFAYLKASDGVTYQDPAFVTYANSITQTSLLVGAYHFFEAEDDPIAQAKNFINQVKSVDMSLLPMVDVEITKNQTPHVIASRLHAYLQYVNASLGCKPIIYSSRNFWSKNIGATFAAYPVWLAEYNATLTPPKGIDNVVLWQYSDKGKIAGINHEVDLDRVLSAQQGLESLKCKY</sequence>
<dbReference type="PANTHER" id="PTHR34135:SF2">
    <property type="entry name" value="LYSOZYME"/>
    <property type="match status" value="1"/>
</dbReference>
<evidence type="ECO:0000256" key="2">
    <source>
        <dbReference type="ARBA" id="ARBA00022801"/>
    </source>
</evidence>
<dbReference type="Gene3D" id="3.20.20.80">
    <property type="entry name" value="Glycosidases"/>
    <property type="match status" value="1"/>
</dbReference>
<dbReference type="InterPro" id="IPR018077">
    <property type="entry name" value="Glyco_hydro_fam25_subgr"/>
</dbReference>
<dbReference type="RefSeq" id="WP_010367503.1">
    <property type="nucleotide sequence ID" value="NZ_AHBZ03000027.1"/>
</dbReference>
<accession>A0AAD4FQA0</accession>
<gene>
    <name evidence="4" type="primary">acm</name>
    <name evidence="4" type="ORF">PCIT_b1029</name>
</gene>
<protein>
    <submittedName>
        <fullName evidence="4">Lysozyme</fullName>
    </submittedName>
</protein>
<dbReference type="InterPro" id="IPR002053">
    <property type="entry name" value="Glyco_hydro_25"/>
</dbReference>
<evidence type="ECO:0000313" key="5">
    <source>
        <dbReference type="Proteomes" id="UP000016487"/>
    </source>
</evidence>
<dbReference type="InterPro" id="IPR017853">
    <property type="entry name" value="GH"/>
</dbReference>
<keyword evidence="3" id="KW-0326">Glycosidase</keyword>
<name>A0AAD4FQA0_9GAMM</name>
<dbReference type="GO" id="GO:0016998">
    <property type="term" value="P:cell wall macromolecule catabolic process"/>
    <property type="evidence" value="ECO:0007669"/>
    <property type="project" value="InterPro"/>
</dbReference>
<dbReference type="SUPFAM" id="SSF51445">
    <property type="entry name" value="(Trans)glycosidases"/>
    <property type="match status" value="1"/>
</dbReference>
<dbReference type="SMART" id="SM00641">
    <property type="entry name" value="Glyco_25"/>
    <property type="match status" value="1"/>
</dbReference>
<reference evidence="4" key="2">
    <citation type="submission" date="2015-03" db="EMBL/GenBank/DDBJ databases">
        <title>Genome sequence of Pseudoalteromonas citrea.</title>
        <authorList>
            <person name="Xie B.-B."/>
            <person name="Rong J.-C."/>
            <person name="Qin Q.-L."/>
            <person name="Zhang Y.-Z."/>
        </authorList>
    </citation>
    <scope>NUCLEOTIDE SEQUENCE</scope>
    <source>
        <strain evidence="4">DSM 8771</strain>
    </source>
</reference>
<evidence type="ECO:0000256" key="1">
    <source>
        <dbReference type="ARBA" id="ARBA00010646"/>
    </source>
</evidence>
<dbReference type="GO" id="GO:0009253">
    <property type="term" value="P:peptidoglycan catabolic process"/>
    <property type="evidence" value="ECO:0007669"/>
    <property type="project" value="InterPro"/>
</dbReference>
<evidence type="ECO:0000313" key="4">
    <source>
        <dbReference type="EMBL" id="KAF7764925.1"/>
    </source>
</evidence>
<dbReference type="Proteomes" id="UP000016487">
    <property type="component" value="Unassembled WGS sequence"/>
</dbReference>
<evidence type="ECO:0000256" key="3">
    <source>
        <dbReference type="ARBA" id="ARBA00023295"/>
    </source>
</evidence>
<proteinExistence type="inferred from homology"/>
<dbReference type="PANTHER" id="PTHR34135">
    <property type="entry name" value="LYSOZYME"/>
    <property type="match status" value="1"/>
</dbReference>
<dbReference type="AlphaFoldDB" id="A0AAD4FQA0"/>
<dbReference type="Pfam" id="PF01183">
    <property type="entry name" value="Glyco_hydro_25"/>
    <property type="match status" value="1"/>
</dbReference>
<comment type="similarity">
    <text evidence="1">Belongs to the glycosyl hydrolase 25 family.</text>
</comment>
<reference evidence="4" key="1">
    <citation type="journal article" date="2012" name="J. Bacteriol.">
        <title>Genome sequences of type strains of seven species of the marine bacterium Pseudoalteromonas.</title>
        <authorList>
            <person name="Xie B.B."/>
            <person name="Shu Y.L."/>
            <person name="Qin Q.L."/>
            <person name="Rong J.C."/>
            <person name="Zhang X.Y."/>
            <person name="Chen X.L."/>
            <person name="Shi M."/>
            <person name="He H.L."/>
            <person name="Zhou B.C."/>
            <person name="Zhang Y.Z."/>
        </authorList>
    </citation>
    <scope>NUCLEOTIDE SEQUENCE</scope>
    <source>
        <strain evidence="4">DSM 8771</strain>
    </source>
</reference>
<keyword evidence="2" id="KW-0378">Hydrolase</keyword>
<dbReference type="GO" id="GO:0003796">
    <property type="term" value="F:lysozyme activity"/>
    <property type="evidence" value="ECO:0007669"/>
    <property type="project" value="InterPro"/>
</dbReference>
<dbReference type="PROSITE" id="PS51904">
    <property type="entry name" value="GLYCOSYL_HYDROL_F25_2"/>
    <property type="match status" value="1"/>
</dbReference>
<dbReference type="GO" id="GO:0016052">
    <property type="term" value="P:carbohydrate catabolic process"/>
    <property type="evidence" value="ECO:0007669"/>
    <property type="project" value="TreeGrafter"/>
</dbReference>
<organism evidence="4 5">
    <name type="scientific">Pseudoalteromonas citrea</name>
    <dbReference type="NCBI Taxonomy" id="43655"/>
    <lineage>
        <taxon>Bacteria</taxon>
        <taxon>Pseudomonadati</taxon>
        <taxon>Pseudomonadota</taxon>
        <taxon>Gammaproteobacteria</taxon>
        <taxon>Alteromonadales</taxon>
        <taxon>Pseudoalteromonadaceae</taxon>
        <taxon>Pseudoalteromonas</taxon>
    </lineage>
</organism>
<dbReference type="EMBL" id="AHBZ03000027">
    <property type="protein sequence ID" value="KAF7764925.1"/>
    <property type="molecule type" value="Genomic_DNA"/>
</dbReference>
<comment type="caution">
    <text evidence="4">The sequence shown here is derived from an EMBL/GenBank/DDBJ whole genome shotgun (WGS) entry which is preliminary data.</text>
</comment>